<dbReference type="STRING" id="74557.A0A1V9ZWX2"/>
<feature type="transmembrane region" description="Helical" evidence="10">
    <location>
        <begin position="83"/>
        <end position="110"/>
    </location>
</feature>
<dbReference type="GO" id="GO:0016887">
    <property type="term" value="F:ATP hydrolysis activity"/>
    <property type="evidence" value="ECO:0007669"/>
    <property type="project" value="InterPro"/>
</dbReference>
<evidence type="ECO:0000256" key="2">
    <source>
        <dbReference type="ARBA" id="ARBA00009726"/>
    </source>
</evidence>
<keyword evidence="8 10" id="KW-1133">Transmembrane helix</keyword>
<evidence type="ECO:0000256" key="3">
    <source>
        <dbReference type="ARBA" id="ARBA00022448"/>
    </source>
</evidence>
<evidence type="ECO:0000256" key="7">
    <source>
        <dbReference type="ARBA" id="ARBA00022840"/>
    </source>
</evidence>
<accession>A0A1V9ZWX2</accession>
<dbReference type="PROSITE" id="PS50893">
    <property type="entry name" value="ABC_TRANSPORTER_2"/>
    <property type="match status" value="2"/>
</dbReference>
<dbReference type="Pfam" id="PF00005">
    <property type="entry name" value="ABC_tran"/>
    <property type="match status" value="2"/>
</dbReference>
<dbReference type="InterPro" id="IPR027417">
    <property type="entry name" value="P-loop_NTPase"/>
</dbReference>
<evidence type="ECO:0000256" key="6">
    <source>
        <dbReference type="ARBA" id="ARBA00022741"/>
    </source>
</evidence>
<evidence type="ECO:0000256" key="5">
    <source>
        <dbReference type="ARBA" id="ARBA00022737"/>
    </source>
</evidence>
<dbReference type="InterPro" id="IPR044726">
    <property type="entry name" value="ABCC_6TM_D2"/>
</dbReference>
<reference evidence="13 14" key="1">
    <citation type="journal article" date="2014" name="Genome Biol. Evol.">
        <title>The secreted proteins of Achlya hypogyna and Thraustotheca clavata identify the ancestral oomycete secretome and reveal gene acquisitions by horizontal gene transfer.</title>
        <authorList>
            <person name="Misner I."/>
            <person name="Blouin N."/>
            <person name="Leonard G."/>
            <person name="Richards T.A."/>
            <person name="Lane C.E."/>
        </authorList>
    </citation>
    <scope>NUCLEOTIDE SEQUENCE [LARGE SCALE GENOMIC DNA]</scope>
    <source>
        <strain evidence="13 14">ATCC 34112</strain>
    </source>
</reference>
<dbReference type="SUPFAM" id="SSF90123">
    <property type="entry name" value="ABC transporter transmembrane region"/>
    <property type="match status" value="2"/>
</dbReference>
<dbReference type="PROSITE" id="PS00211">
    <property type="entry name" value="ABC_TRANSPORTER_1"/>
    <property type="match status" value="1"/>
</dbReference>
<dbReference type="CDD" id="cd03250">
    <property type="entry name" value="ABCC_MRP_domain1"/>
    <property type="match status" value="1"/>
</dbReference>
<evidence type="ECO:0000256" key="8">
    <source>
        <dbReference type="ARBA" id="ARBA00022989"/>
    </source>
</evidence>
<dbReference type="Pfam" id="PF00664">
    <property type="entry name" value="ABC_membrane"/>
    <property type="match status" value="2"/>
</dbReference>
<dbReference type="OrthoDB" id="6500128at2759"/>
<keyword evidence="3" id="KW-0813">Transport</keyword>
<dbReference type="SUPFAM" id="SSF52540">
    <property type="entry name" value="P-loop containing nucleoside triphosphate hydrolases"/>
    <property type="match status" value="2"/>
</dbReference>
<dbReference type="GO" id="GO:0005774">
    <property type="term" value="C:vacuolar membrane"/>
    <property type="evidence" value="ECO:0007669"/>
    <property type="project" value="UniProtKB-SubCell"/>
</dbReference>
<dbReference type="FunFam" id="1.20.1560.10:FF:000006">
    <property type="entry name" value="ATP-binding cassette, sub-family C (CFTR/MRP), member 9"/>
    <property type="match status" value="1"/>
</dbReference>
<dbReference type="CDD" id="cd18579">
    <property type="entry name" value="ABC_6TM_ABCC_D1"/>
    <property type="match status" value="1"/>
</dbReference>
<feature type="domain" description="ABC transmembrane type-1" evidence="12">
    <location>
        <begin position="92"/>
        <end position="374"/>
    </location>
</feature>
<feature type="transmembrane region" description="Helical" evidence="10">
    <location>
        <begin position="847"/>
        <end position="866"/>
    </location>
</feature>
<dbReference type="SMART" id="SM00382">
    <property type="entry name" value="AAA"/>
    <property type="match status" value="2"/>
</dbReference>
<dbReference type="InterPro" id="IPR003439">
    <property type="entry name" value="ABC_transporter-like_ATP-bd"/>
</dbReference>
<dbReference type="Proteomes" id="UP000243217">
    <property type="component" value="Unassembled WGS sequence"/>
</dbReference>
<feature type="transmembrane region" description="Helical" evidence="10">
    <location>
        <begin position="872"/>
        <end position="891"/>
    </location>
</feature>
<evidence type="ECO:0000256" key="4">
    <source>
        <dbReference type="ARBA" id="ARBA00022692"/>
    </source>
</evidence>
<evidence type="ECO:0000313" key="14">
    <source>
        <dbReference type="Proteomes" id="UP000243217"/>
    </source>
</evidence>
<dbReference type="PANTHER" id="PTHR24223:SF443">
    <property type="entry name" value="MULTIDRUG-RESISTANCE LIKE PROTEIN 1, ISOFORM I"/>
    <property type="match status" value="1"/>
</dbReference>
<keyword evidence="4 10" id="KW-0812">Transmembrane</keyword>
<evidence type="ECO:0000256" key="1">
    <source>
        <dbReference type="ARBA" id="ARBA00004128"/>
    </source>
</evidence>
<dbReference type="Gene3D" id="1.20.1560.10">
    <property type="entry name" value="ABC transporter type 1, transmembrane domain"/>
    <property type="match status" value="2"/>
</dbReference>
<feature type="domain" description="ABC transporter" evidence="11">
    <location>
        <begin position="417"/>
        <end position="640"/>
    </location>
</feature>
<keyword evidence="6" id="KW-0547">Nucleotide-binding</keyword>
<dbReference type="InterPro" id="IPR011527">
    <property type="entry name" value="ABC1_TM_dom"/>
</dbReference>
<dbReference type="EMBL" id="JNBS01001120">
    <property type="protein sequence ID" value="OQS02506.1"/>
    <property type="molecule type" value="Genomic_DNA"/>
</dbReference>
<gene>
    <name evidence="13" type="ORF">THRCLA_05122</name>
</gene>
<feature type="transmembrane region" description="Helical" evidence="10">
    <location>
        <begin position="775"/>
        <end position="798"/>
    </location>
</feature>
<sequence>MSDAPKYNTFVKESIRCEKHPIESAGWFKWLFFYWANSLLRTGNQRQLDPNDLWPLQTVNQCDTVNATFDPTFKRTRSLVKTFFVIFGWRFFWIGCMQLLSVPCILYGPFVLKKLLDAVSSEEAFDTSIMIQYAVSLFGVQVFAALLSVHMDYLDKTIVVRLTSGIQHLLFQKALRLDAASRKLKSAGEISNHFTSDIQWIISMSYYTNYLWILPVQIALTLYMLYNIISWATFVGLGVIILVMPITNVLVKQGHEAFETLMKQKDARMKVINEVFGAIQVIKFNAWEEQFMAKIEKYRAAELATLVRIFNFMASNISLAYAVPAFVTVSSFATYSLVLNESVTPAKVFAALALFNSLKSPLQDFPHTITGTMQAVVALQRLADYLEMPEKEDNIVTTPSTASTTQLEAYAKDNIDIAIENGSFGWDHEKPIFSDVNLKICQGELVVVHGLVGEGKSSLCSILLGELEKFNGSVFMGGRVSYFSQQPWIQNMTIRENILFGKPYNRAKYQKVIEACALTKDLASFPAGDRTEIGQKGVNVSGGQKARISLARACYNDGDIFILDSPLSAVDAIVSNEIFTKCLLGLLSKKTVLLVTHNPEIIASKYISRTIEIKDGQLIDTPNTNQDAMPAFDSPLAARKGYRDFENDEIVDEVTDSVVSTNAPPHLLSPSVRSPYIAGGFHEVIYTPRQNPDGTFDEPLVSGKLIDEEFRSEGRVNSSVFAAYFKAAGGWPIILLLIVVQSTWQGLAVCGDVWLSRWTGLALVQTPEEFHADAAWNVGIYACFSIGSASIVMIRVLSVGYAGRKASKILFEKMTTALLRAPMKFFDTNPSGRILNRYSGDFNALDIGVPFSFMFVLATFFIVFFAMGTTIVVVRSLSFFIIPLFFIYYKVGTFYLQPAREIERLGKVTYSPMINLISEAIDGAVVIRAFGAKQERRFQRLHHRNVNRYNESIYAKQVVEQWFMLQNRLISSALILVITLSLVYARTYLSAGLIGLVFNYALNVPTSLQYLIQDASEIEKNMVSPERIIEYTEITPEAPRLIPGAVSSSQWPSEGAIEFQQVCFRYKENSPLVLKDISVKLCAREKLGLVGRTGAGKSSLTMALFRINELASGRIIIDGVDSASVGLKNLRQSIAIIPQNPVLFKGTLRNYLDPFDQFTDDELWRVLHKVNLVERVEKDGLQSDVEENGENFSVGERQMLCMARALLLQAKIVVMDEATAAMDHETDQKLQQVIRTEFADSTVLTIAHRLDTVLDCDRILVFDLGRLVQCDTPQALIDQGDGIFYELCNEGGYLNKIQKD</sequence>
<organism evidence="13 14">
    <name type="scientific">Thraustotheca clavata</name>
    <dbReference type="NCBI Taxonomy" id="74557"/>
    <lineage>
        <taxon>Eukaryota</taxon>
        <taxon>Sar</taxon>
        <taxon>Stramenopiles</taxon>
        <taxon>Oomycota</taxon>
        <taxon>Saprolegniomycetes</taxon>
        <taxon>Saprolegniales</taxon>
        <taxon>Achlyaceae</taxon>
        <taxon>Thraustotheca</taxon>
    </lineage>
</organism>
<dbReference type="CDD" id="cd03244">
    <property type="entry name" value="ABCC_MRP_domain2"/>
    <property type="match status" value="1"/>
</dbReference>
<dbReference type="InterPro" id="IPR003593">
    <property type="entry name" value="AAA+_ATPase"/>
</dbReference>
<dbReference type="FunFam" id="3.40.50.300:FF:000997">
    <property type="entry name" value="Multidrug resistance-associated protein 1"/>
    <property type="match status" value="1"/>
</dbReference>
<keyword evidence="7" id="KW-0067">ATP-binding</keyword>
<dbReference type="InterPro" id="IPR017871">
    <property type="entry name" value="ABC_transporter-like_CS"/>
</dbReference>
<comment type="similarity">
    <text evidence="2">Belongs to the ABC transporter superfamily. ABCC family. Conjugate transporter (TC 3.A.1.208) subfamily.</text>
</comment>
<dbReference type="InterPro" id="IPR050173">
    <property type="entry name" value="ABC_transporter_C-like"/>
</dbReference>
<evidence type="ECO:0000256" key="9">
    <source>
        <dbReference type="ARBA" id="ARBA00023136"/>
    </source>
</evidence>
<dbReference type="InterPro" id="IPR044746">
    <property type="entry name" value="ABCC_6TM_D1"/>
</dbReference>
<feature type="transmembrane region" description="Helical" evidence="10">
    <location>
        <begin position="231"/>
        <end position="251"/>
    </location>
</feature>
<protein>
    <submittedName>
        <fullName evidence="13">ABC transporter-MRP</fullName>
    </submittedName>
</protein>
<keyword evidence="9 10" id="KW-0472">Membrane</keyword>
<feature type="transmembrane region" description="Helical" evidence="10">
    <location>
        <begin position="973"/>
        <end position="1002"/>
    </location>
</feature>
<comment type="caution">
    <text evidence="13">The sequence shown here is derived from an EMBL/GenBank/DDBJ whole genome shotgun (WGS) entry which is preliminary data.</text>
</comment>
<dbReference type="PROSITE" id="PS50929">
    <property type="entry name" value="ABC_TM1F"/>
    <property type="match status" value="2"/>
</dbReference>
<dbReference type="FunFam" id="1.20.1560.10:FF:000063">
    <property type="entry name" value="Multidrug resistance protein ABC transporter"/>
    <property type="match status" value="1"/>
</dbReference>
<keyword evidence="5" id="KW-0677">Repeat</keyword>
<dbReference type="FunFam" id="3.40.50.300:FF:000610">
    <property type="entry name" value="Multidrug resistance-associated ABC transporter"/>
    <property type="match status" value="1"/>
</dbReference>
<dbReference type="InterPro" id="IPR036640">
    <property type="entry name" value="ABC1_TM_sf"/>
</dbReference>
<dbReference type="GO" id="GO:0140359">
    <property type="term" value="F:ABC-type transporter activity"/>
    <property type="evidence" value="ECO:0007669"/>
    <property type="project" value="InterPro"/>
</dbReference>
<evidence type="ECO:0000313" key="13">
    <source>
        <dbReference type="EMBL" id="OQS02506.1"/>
    </source>
</evidence>
<proteinExistence type="inferred from homology"/>
<keyword evidence="14" id="KW-1185">Reference proteome</keyword>
<dbReference type="PANTHER" id="PTHR24223">
    <property type="entry name" value="ATP-BINDING CASSETTE SUB-FAMILY C"/>
    <property type="match status" value="1"/>
</dbReference>
<feature type="transmembrane region" description="Helical" evidence="10">
    <location>
        <begin position="130"/>
        <end position="149"/>
    </location>
</feature>
<evidence type="ECO:0000259" key="12">
    <source>
        <dbReference type="PROSITE" id="PS50929"/>
    </source>
</evidence>
<evidence type="ECO:0000259" key="11">
    <source>
        <dbReference type="PROSITE" id="PS50893"/>
    </source>
</evidence>
<dbReference type="CDD" id="cd18580">
    <property type="entry name" value="ABC_6TM_ABCC_D2"/>
    <property type="match status" value="1"/>
</dbReference>
<dbReference type="Gene3D" id="3.40.50.300">
    <property type="entry name" value="P-loop containing nucleotide triphosphate hydrolases"/>
    <property type="match status" value="2"/>
</dbReference>
<evidence type="ECO:0000256" key="10">
    <source>
        <dbReference type="SAM" id="Phobius"/>
    </source>
</evidence>
<feature type="domain" description="ABC transmembrane type-1" evidence="12">
    <location>
        <begin position="735"/>
        <end position="1020"/>
    </location>
</feature>
<feature type="domain" description="ABC transporter" evidence="11">
    <location>
        <begin position="1057"/>
        <end position="1289"/>
    </location>
</feature>
<feature type="transmembrane region" description="Helical" evidence="10">
    <location>
        <begin position="206"/>
        <end position="225"/>
    </location>
</feature>
<name>A0A1V9ZWX2_9STRA</name>
<dbReference type="GO" id="GO:0005524">
    <property type="term" value="F:ATP binding"/>
    <property type="evidence" value="ECO:0007669"/>
    <property type="project" value="UniProtKB-KW"/>
</dbReference>
<comment type="subcellular location">
    <subcellularLocation>
        <location evidence="1">Vacuole membrane</location>
        <topology evidence="1">Multi-pass membrane protein</topology>
    </subcellularLocation>
</comment>